<dbReference type="EC" id="4.2.1.8" evidence="7"/>
<evidence type="ECO:0000256" key="7">
    <source>
        <dbReference type="ARBA" id="ARBA00012927"/>
    </source>
</evidence>
<dbReference type="GO" id="GO:0042840">
    <property type="term" value="P:D-glucuronate catabolic process"/>
    <property type="evidence" value="ECO:0007669"/>
    <property type="project" value="TreeGrafter"/>
</dbReference>
<proteinExistence type="inferred from homology"/>
<sequence>MDKPEKQPHKKAAMHVGVQGIGTSPKELAFLVRHGVTHMDASVGDTETETLVRHKAEAAEAGVSLEMIHIGLPGSITLAQDPQRDTDIDAVCKIIENAAAAGLRGLNYNFCILNHQRTESTPGRGGSSYSTFDFSKYDNETLSEAGEVSREEAFDRIAYFLERVIPVAEANRIQMACHPNDPPAPVLRGVERWNYPIFDGLKRFAEIVDSPYHGFNFCCGTVSEGLDDPGTEFYEILRYFGEQKKLFNIHFRNIRGGLHNFQEVWPDEGHLDMHKVAETLRDVEYPYMLMPDHAPGHPDDPSPPGASGRVRQAWAFQFGYIIALIQAVNSV</sequence>
<keyword evidence="12" id="KW-1185">Reference proteome</keyword>
<comment type="caution">
    <text evidence="11">The sequence shown here is derived from an EMBL/GenBank/DDBJ whole genome shotgun (WGS) entry which is preliminary data.</text>
</comment>
<keyword evidence="8" id="KW-0408">Iron</keyword>
<dbReference type="Pfam" id="PF03786">
    <property type="entry name" value="UxuA"/>
    <property type="match status" value="1"/>
</dbReference>
<dbReference type="Gene3D" id="3.20.20.150">
    <property type="entry name" value="Divalent-metal-dependent TIM barrel enzymes"/>
    <property type="match status" value="1"/>
</dbReference>
<comment type="cofactor">
    <cofactor evidence="2">
        <name>Mn(2+)</name>
        <dbReference type="ChEBI" id="CHEBI:29035"/>
    </cofactor>
</comment>
<comment type="function">
    <text evidence="4">Catalyzes the dehydration of D-mannonate.</text>
</comment>
<evidence type="ECO:0000256" key="6">
    <source>
        <dbReference type="ARBA" id="ARBA00007389"/>
    </source>
</evidence>
<organism evidence="11 12">
    <name type="scientific">Geodia barretti</name>
    <name type="common">Barrett's horny sponge</name>
    <dbReference type="NCBI Taxonomy" id="519541"/>
    <lineage>
        <taxon>Eukaryota</taxon>
        <taxon>Metazoa</taxon>
        <taxon>Porifera</taxon>
        <taxon>Demospongiae</taxon>
        <taxon>Heteroscleromorpha</taxon>
        <taxon>Tetractinellida</taxon>
        <taxon>Astrophorina</taxon>
        <taxon>Geodiidae</taxon>
        <taxon>Geodia</taxon>
    </lineage>
</organism>
<comment type="similarity">
    <text evidence="6">Belongs to the mannonate dehydratase family.</text>
</comment>
<accession>A0AA35RSC8</accession>
<dbReference type="EMBL" id="CASHTH010001518">
    <property type="protein sequence ID" value="CAI8016339.1"/>
    <property type="molecule type" value="Genomic_DNA"/>
</dbReference>
<dbReference type="InterPro" id="IPR036237">
    <property type="entry name" value="Xyl_isomerase-like_sf"/>
</dbReference>
<dbReference type="AlphaFoldDB" id="A0AA35RSC8"/>
<protein>
    <recommendedName>
        <fullName evidence="7">mannonate dehydratase</fullName>
        <ecNumber evidence="7">4.2.1.8</ecNumber>
    </recommendedName>
</protein>
<keyword evidence="9" id="KW-0464">Manganese</keyword>
<name>A0AA35RSC8_GEOBA</name>
<dbReference type="GO" id="GO:0008927">
    <property type="term" value="F:mannonate dehydratase activity"/>
    <property type="evidence" value="ECO:0007669"/>
    <property type="project" value="UniProtKB-EC"/>
</dbReference>
<evidence type="ECO:0000256" key="8">
    <source>
        <dbReference type="ARBA" id="ARBA00023004"/>
    </source>
</evidence>
<dbReference type="InterPro" id="IPR004628">
    <property type="entry name" value="Man_deHydtase"/>
</dbReference>
<comment type="cofactor">
    <cofactor evidence="3">
        <name>Fe(2+)</name>
        <dbReference type="ChEBI" id="CHEBI:29033"/>
    </cofactor>
</comment>
<dbReference type="SUPFAM" id="SSF51658">
    <property type="entry name" value="Xylose isomerase-like"/>
    <property type="match status" value="1"/>
</dbReference>
<evidence type="ECO:0000256" key="3">
    <source>
        <dbReference type="ARBA" id="ARBA00001954"/>
    </source>
</evidence>
<evidence type="ECO:0000256" key="1">
    <source>
        <dbReference type="ARBA" id="ARBA00001794"/>
    </source>
</evidence>
<comment type="pathway">
    <text evidence="5">Carbohydrate metabolism; pentose and glucuronate interconversion.</text>
</comment>
<dbReference type="Proteomes" id="UP001174909">
    <property type="component" value="Unassembled WGS sequence"/>
</dbReference>
<evidence type="ECO:0000313" key="11">
    <source>
        <dbReference type="EMBL" id="CAI8016339.1"/>
    </source>
</evidence>
<dbReference type="PANTHER" id="PTHR30387">
    <property type="entry name" value="MANNONATE DEHYDRATASE"/>
    <property type="match status" value="1"/>
</dbReference>
<evidence type="ECO:0000256" key="5">
    <source>
        <dbReference type="ARBA" id="ARBA00004892"/>
    </source>
</evidence>
<evidence type="ECO:0000256" key="9">
    <source>
        <dbReference type="ARBA" id="ARBA00023211"/>
    </source>
</evidence>
<comment type="catalytic activity">
    <reaction evidence="1">
        <text>D-mannonate = 2-dehydro-3-deoxy-D-gluconate + H2O</text>
        <dbReference type="Rhea" id="RHEA:20097"/>
        <dbReference type="ChEBI" id="CHEBI:15377"/>
        <dbReference type="ChEBI" id="CHEBI:17767"/>
        <dbReference type="ChEBI" id="CHEBI:57990"/>
        <dbReference type="EC" id="4.2.1.8"/>
    </reaction>
</comment>
<evidence type="ECO:0000256" key="4">
    <source>
        <dbReference type="ARBA" id="ARBA00002713"/>
    </source>
</evidence>
<reference evidence="11" key="1">
    <citation type="submission" date="2023-03" db="EMBL/GenBank/DDBJ databases">
        <authorList>
            <person name="Steffen K."/>
            <person name="Cardenas P."/>
        </authorList>
    </citation>
    <scope>NUCLEOTIDE SEQUENCE</scope>
</reference>
<keyword evidence="10" id="KW-0456">Lyase</keyword>
<dbReference type="GO" id="GO:0030145">
    <property type="term" value="F:manganese ion binding"/>
    <property type="evidence" value="ECO:0007669"/>
    <property type="project" value="TreeGrafter"/>
</dbReference>
<evidence type="ECO:0000256" key="2">
    <source>
        <dbReference type="ARBA" id="ARBA00001936"/>
    </source>
</evidence>
<dbReference type="GO" id="GO:0008198">
    <property type="term" value="F:ferrous iron binding"/>
    <property type="evidence" value="ECO:0007669"/>
    <property type="project" value="TreeGrafter"/>
</dbReference>
<evidence type="ECO:0000313" key="12">
    <source>
        <dbReference type="Proteomes" id="UP001174909"/>
    </source>
</evidence>
<dbReference type="PANTHER" id="PTHR30387:SF2">
    <property type="entry name" value="MANNONATE DEHYDRATASE"/>
    <property type="match status" value="1"/>
</dbReference>
<evidence type="ECO:0000256" key="10">
    <source>
        <dbReference type="ARBA" id="ARBA00023239"/>
    </source>
</evidence>
<gene>
    <name evidence="11" type="ORF">GBAR_LOCUS10018</name>
</gene>